<evidence type="ECO:0000256" key="1">
    <source>
        <dbReference type="ARBA" id="ARBA00012513"/>
    </source>
</evidence>
<comment type="caution">
    <text evidence="4">The sequence shown here is derived from an EMBL/GenBank/DDBJ whole genome shotgun (WGS) entry which is preliminary data.</text>
</comment>
<dbReference type="PROSITE" id="PS00108">
    <property type="entry name" value="PROTEIN_KINASE_ST"/>
    <property type="match status" value="1"/>
</dbReference>
<accession>A0A9P1D5P5</accession>
<reference evidence="5" key="2">
    <citation type="submission" date="2024-04" db="EMBL/GenBank/DDBJ databases">
        <authorList>
            <person name="Chen Y."/>
            <person name="Shah S."/>
            <person name="Dougan E. K."/>
            <person name="Thang M."/>
            <person name="Chan C."/>
        </authorList>
    </citation>
    <scope>NUCLEOTIDE SEQUENCE [LARGE SCALE GENOMIC DNA]</scope>
</reference>
<dbReference type="GO" id="GO:0005524">
    <property type="term" value="F:ATP binding"/>
    <property type="evidence" value="ECO:0007669"/>
    <property type="project" value="InterPro"/>
</dbReference>
<evidence type="ECO:0000259" key="3">
    <source>
        <dbReference type="PROSITE" id="PS50011"/>
    </source>
</evidence>
<dbReference type="InterPro" id="IPR008271">
    <property type="entry name" value="Ser/Thr_kinase_AS"/>
</dbReference>
<dbReference type="Pfam" id="PF00069">
    <property type="entry name" value="Pkinase"/>
    <property type="match status" value="1"/>
</dbReference>
<dbReference type="Proteomes" id="UP001152797">
    <property type="component" value="Unassembled WGS sequence"/>
</dbReference>
<dbReference type="OrthoDB" id="5979581at2759"/>
<dbReference type="EMBL" id="CAMXCT030003112">
    <property type="protein sequence ID" value="CAL4789788.1"/>
    <property type="molecule type" value="Genomic_DNA"/>
</dbReference>
<evidence type="ECO:0000313" key="6">
    <source>
        <dbReference type="Proteomes" id="UP001152797"/>
    </source>
</evidence>
<dbReference type="InterPro" id="IPR000719">
    <property type="entry name" value="Prot_kinase_dom"/>
</dbReference>
<dbReference type="EMBL" id="CAMXCT020003112">
    <property type="protein sequence ID" value="CAL1155851.1"/>
    <property type="molecule type" value="Genomic_DNA"/>
</dbReference>
<evidence type="ECO:0000313" key="5">
    <source>
        <dbReference type="EMBL" id="CAL1155851.1"/>
    </source>
</evidence>
<protein>
    <recommendedName>
        <fullName evidence="2">Casein kinase I</fullName>
        <ecNumber evidence="1">2.7.11.1</ecNumber>
    </recommendedName>
</protein>
<proteinExistence type="predicted"/>
<dbReference type="PANTHER" id="PTHR11909">
    <property type="entry name" value="CASEIN KINASE-RELATED"/>
    <property type="match status" value="1"/>
</dbReference>
<dbReference type="InterPro" id="IPR011009">
    <property type="entry name" value="Kinase-like_dom_sf"/>
</dbReference>
<dbReference type="SMART" id="SM00220">
    <property type="entry name" value="S_TKc"/>
    <property type="match status" value="1"/>
</dbReference>
<dbReference type="Gene3D" id="1.10.510.10">
    <property type="entry name" value="Transferase(Phosphotransferase) domain 1"/>
    <property type="match status" value="1"/>
</dbReference>
<evidence type="ECO:0000313" key="4">
    <source>
        <dbReference type="EMBL" id="CAI4002476.1"/>
    </source>
</evidence>
<dbReference type="EMBL" id="CAMXCT010003112">
    <property type="protein sequence ID" value="CAI4002476.1"/>
    <property type="molecule type" value="Genomic_DNA"/>
</dbReference>
<dbReference type="AlphaFoldDB" id="A0A9P1D5P5"/>
<dbReference type="EC" id="2.7.11.1" evidence="1"/>
<dbReference type="PROSITE" id="PS50011">
    <property type="entry name" value="PROTEIN_KINASE_DOM"/>
    <property type="match status" value="1"/>
</dbReference>
<organism evidence="4">
    <name type="scientific">Cladocopium goreaui</name>
    <dbReference type="NCBI Taxonomy" id="2562237"/>
    <lineage>
        <taxon>Eukaryota</taxon>
        <taxon>Sar</taxon>
        <taxon>Alveolata</taxon>
        <taxon>Dinophyceae</taxon>
        <taxon>Suessiales</taxon>
        <taxon>Symbiodiniaceae</taxon>
        <taxon>Cladocopium</taxon>
    </lineage>
</organism>
<sequence>MPRVAQLAQLGAFGPPKEGYKVPGSAATCALDDGALVTPTSPSEKCELKDLDPEDRCEAGSSFEGKRWLEPQLALEAVQRLSSGSFSLAPARKAPPFGQRRCRLLGFWGTSGEEINEEMRWDGTTYSCHLEIPAREDAMFQVLVEGLGRMYPSIEGANLSIRHELLGPEEAHHDAAWFLDSARSKRRAWIFVACPQSCAVCLGWKFQGEEIPKETEDWREMGPWLISSHIGQGKQGAVVCTGRWPSAGKGGVAAVKYPVEAEELELYARVHDIPGLPDLLDFGRLPGPRTEKGEFYMAMSKIEPCLDILLRGQLHIHDTSPQTLGRISWPVVAGMGLRLLRTLQAIHKRGILHCDLKPGNILLHRRAPHVQLIDLGRAGYLGRTAFKAGEGGMRDYMSIKAGLEGGQRTSADDVESLGWFLLRLLLGRFPWSAKVKPHPGETWLEGGVRVARDKLRFLEEGGVKRFAQDEDEAYS</sequence>
<evidence type="ECO:0000256" key="2">
    <source>
        <dbReference type="ARBA" id="ARBA00023860"/>
    </source>
</evidence>
<gene>
    <name evidence="4" type="ORF">C1SCF055_LOCUS28426</name>
</gene>
<feature type="domain" description="Protein kinase" evidence="3">
    <location>
        <begin position="224"/>
        <end position="475"/>
    </location>
</feature>
<name>A0A9P1D5P5_9DINO</name>
<keyword evidence="6" id="KW-1185">Reference proteome</keyword>
<dbReference type="SUPFAM" id="SSF56112">
    <property type="entry name" value="Protein kinase-like (PK-like)"/>
    <property type="match status" value="1"/>
</dbReference>
<reference evidence="4" key="1">
    <citation type="submission" date="2022-10" db="EMBL/GenBank/DDBJ databases">
        <authorList>
            <person name="Chen Y."/>
            <person name="Dougan E. K."/>
            <person name="Chan C."/>
            <person name="Rhodes N."/>
            <person name="Thang M."/>
        </authorList>
    </citation>
    <scope>NUCLEOTIDE SEQUENCE</scope>
</reference>
<dbReference type="GO" id="GO:0004674">
    <property type="term" value="F:protein serine/threonine kinase activity"/>
    <property type="evidence" value="ECO:0007669"/>
    <property type="project" value="UniProtKB-EC"/>
</dbReference>
<dbReference type="InterPro" id="IPR050235">
    <property type="entry name" value="CK1_Ser-Thr_kinase"/>
</dbReference>